<feature type="domain" description="Transposase (putative) YhgA-like" evidence="2">
    <location>
        <begin position="4"/>
        <end position="81"/>
    </location>
</feature>
<sequence>MANGHDSGYKFLFSTPELVRDLILGFVPDEWLHSLDYRTLEIVPGSYVSEDFRQRADDIVWRVRVGGEWVYLYLLIEFQQSTVGQAHGAAHDGLRGAALPGPDQAGPAPVRRPPAAGPADRSLQRRPALDRRDRRFPPDPADTGPGRAVQDPLLLPAGRRERLYRQPTGLAEEPHGGRLPHRTPGFPGSLGVLIALLEERLVDRPDLRRMFPIWIRATLMRKGEYRTLLPEIDVLQELKVMLAERLEEWAHGYGARGEEKRVAMALQRLLVRRFGVLPPDLASHIAAASREEIETWLDRVLDARSMEDVFGPTEH</sequence>
<dbReference type="EMBL" id="CP058708">
    <property type="protein sequence ID" value="QLH50171.1"/>
    <property type="molecule type" value="Genomic_DNA"/>
</dbReference>
<dbReference type="KEGG" id="acog:HWD57_10560"/>
<dbReference type="Pfam" id="PF04754">
    <property type="entry name" value="Transposase_31"/>
    <property type="match status" value="1"/>
</dbReference>
<evidence type="ECO:0000256" key="1">
    <source>
        <dbReference type="SAM" id="MobiDB-lite"/>
    </source>
</evidence>
<dbReference type="PANTHER" id="PTHR34611">
    <property type="match status" value="1"/>
</dbReference>
<feature type="region of interest" description="Disordered" evidence="1">
    <location>
        <begin position="93"/>
        <end position="151"/>
    </location>
</feature>
<name>A0A7D5NC75_9PROT</name>
<feature type="compositionally biased region" description="Basic and acidic residues" evidence="1">
    <location>
        <begin position="127"/>
        <end position="137"/>
    </location>
</feature>
<evidence type="ECO:0000313" key="3">
    <source>
        <dbReference type="EMBL" id="QLH50171.1"/>
    </source>
</evidence>
<gene>
    <name evidence="3" type="ORF">HWD57_10560</name>
</gene>
<proteinExistence type="predicted"/>
<organism evidence="3 4">
    <name type="scientific">Candidatus Accumulibacter cognatus</name>
    <dbReference type="NCBI Taxonomy" id="2954383"/>
    <lineage>
        <taxon>Bacteria</taxon>
        <taxon>Pseudomonadati</taxon>
        <taxon>Pseudomonadota</taxon>
        <taxon>Betaproteobacteria</taxon>
        <taxon>Candidatus Accumulibacter</taxon>
    </lineage>
</organism>
<dbReference type="InterPro" id="IPR006842">
    <property type="entry name" value="Transposase_31"/>
</dbReference>
<protein>
    <submittedName>
        <fullName evidence="3">Rpn family recombination-promoting nuclease/putative transposase</fullName>
    </submittedName>
</protein>
<reference evidence="3 4" key="1">
    <citation type="journal article" date="2019" name="Microbiome">
        <title>Annotated bacterial chromosomes from frame-shift-corrected long-read metagenomic data.</title>
        <authorList>
            <person name="Arumugam K."/>
            <person name="Bagci C."/>
            <person name="Bessarab I."/>
            <person name="Beier S."/>
            <person name="Buchfink B."/>
            <person name="Gorska A."/>
            <person name="Qiu G."/>
            <person name="Huson D.H."/>
            <person name="Williams R.B.H."/>
        </authorList>
    </citation>
    <scope>NUCLEOTIDE SEQUENCE [LARGE SCALE GENOMIC DNA]</scope>
    <source>
        <strain evidence="3">SSA1</strain>
    </source>
</reference>
<evidence type="ECO:0000259" key="2">
    <source>
        <dbReference type="Pfam" id="PF04754"/>
    </source>
</evidence>
<evidence type="ECO:0000313" key="4">
    <source>
        <dbReference type="Proteomes" id="UP000509684"/>
    </source>
</evidence>
<dbReference type="InterPro" id="IPR051699">
    <property type="entry name" value="Rpn/YhgA-like_nuclease"/>
</dbReference>
<dbReference type="AlphaFoldDB" id="A0A7D5NC75"/>
<dbReference type="PANTHER" id="PTHR34611:SF2">
    <property type="entry name" value="INACTIVE RECOMBINATION-PROMOTING NUCLEASE-LIKE PROTEIN RPNE-RELATED"/>
    <property type="match status" value="1"/>
</dbReference>
<dbReference type="Proteomes" id="UP000509684">
    <property type="component" value="Chromosome"/>
</dbReference>
<accession>A0A7D5NC75</accession>